<keyword evidence="3" id="KW-1185">Reference proteome</keyword>
<protein>
    <recommendedName>
        <fullName evidence="4">Metallo-beta-lactamase domain-containing protein</fullName>
    </recommendedName>
</protein>
<evidence type="ECO:0000313" key="2">
    <source>
        <dbReference type="EMBL" id="GBF97920.1"/>
    </source>
</evidence>
<accession>A0A2V0PJ36</accession>
<dbReference type="STRING" id="307507.A0A2V0PJ36"/>
<dbReference type="OrthoDB" id="332863at2759"/>
<proteinExistence type="predicted"/>
<feature type="compositionally biased region" description="Low complexity" evidence="1">
    <location>
        <begin position="36"/>
        <end position="53"/>
    </location>
</feature>
<feature type="region of interest" description="Disordered" evidence="1">
    <location>
        <begin position="36"/>
        <end position="55"/>
    </location>
</feature>
<dbReference type="SUPFAM" id="SSF56281">
    <property type="entry name" value="Metallo-hydrolase/oxidoreductase"/>
    <property type="match status" value="1"/>
</dbReference>
<dbReference type="Gene3D" id="3.60.15.10">
    <property type="entry name" value="Ribonuclease Z/Hydroxyacylglutathione hydrolase-like"/>
    <property type="match status" value="1"/>
</dbReference>
<dbReference type="FunCoup" id="A0A2V0PJ36">
    <property type="interactions" value="411"/>
</dbReference>
<dbReference type="Pfam" id="PF13483">
    <property type="entry name" value="Lactamase_B_3"/>
    <property type="match status" value="1"/>
</dbReference>
<evidence type="ECO:0008006" key="4">
    <source>
        <dbReference type="Google" id="ProtNLM"/>
    </source>
</evidence>
<evidence type="ECO:0000256" key="1">
    <source>
        <dbReference type="SAM" id="MobiDB-lite"/>
    </source>
</evidence>
<sequence>MMQRQAAQARRSGGAAQRVGAARVAGSAPVRRALVAARGSSSGQPAQAAAASDRAQRSFHEGVTLTSYEGNSFGVKFNQTGCRVLVDPWLVSDLSFFNQAWAYIGRKRVLVPGRLNVDEVASETDVILLSQYLDDHTHMPTLERLPKNIPVIAQPEAAARIAPLGFTDVRTVAPGASIDACGGRLRVTATAGALVGPPWSTRQNGYVLQELGAARPARLYYEPHCDFDESSVASVGRVDVVVSPVLDVLLGGYPLVKGGQELTKLLRLLRPSVLVPLLNADLDQEGGLTALMSTRGDLAALRDTLAAAGLGEVDVDMPAPPGEAFAIAL</sequence>
<dbReference type="EMBL" id="BDRX01000111">
    <property type="protein sequence ID" value="GBF97920.1"/>
    <property type="molecule type" value="Genomic_DNA"/>
</dbReference>
<dbReference type="AlphaFoldDB" id="A0A2V0PJ36"/>
<dbReference type="InParanoid" id="A0A2V0PJ36"/>
<dbReference type="PANTHER" id="PTHR36142">
    <property type="entry name" value="METALLO-HYDROLASE/OXIDOREDUCTASE SUPERFAMILY PROTEIN"/>
    <property type="match status" value="1"/>
</dbReference>
<name>A0A2V0PJ36_9CHLO</name>
<organism evidence="2 3">
    <name type="scientific">Raphidocelis subcapitata</name>
    <dbReference type="NCBI Taxonomy" id="307507"/>
    <lineage>
        <taxon>Eukaryota</taxon>
        <taxon>Viridiplantae</taxon>
        <taxon>Chlorophyta</taxon>
        <taxon>core chlorophytes</taxon>
        <taxon>Chlorophyceae</taxon>
        <taxon>CS clade</taxon>
        <taxon>Sphaeropleales</taxon>
        <taxon>Selenastraceae</taxon>
        <taxon>Raphidocelis</taxon>
    </lineage>
</organism>
<dbReference type="PANTHER" id="PTHR36142:SF2">
    <property type="entry name" value="METALLO-HYDROLASE_OXIDOREDUCTASE SUPERFAMILY PROTEIN"/>
    <property type="match status" value="1"/>
</dbReference>
<evidence type="ECO:0000313" key="3">
    <source>
        <dbReference type="Proteomes" id="UP000247498"/>
    </source>
</evidence>
<dbReference type="Proteomes" id="UP000247498">
    <property type="component" value="Unassembled WGS sequence"/>
</dbReference>
<reference evidence="2 3" key="1">
    <citation type="journal article" date="2018" name="Sci. Rep.">
        <title>Raphidocelis subcapitata (=Pseudokirchneriella subcapitata) provides an insight into genome evolution and environmental adaptations in the Sphaeropleales.</title>
        <authorList>
            <person name="Suzuki S."/>
            <person name="Yamaguchi H."/>
            <person name="Nakajima N."/>
            <person name="Kawachi M."/>
        </authorList>
    </citation>
    <scope>NUCLEOTIDE SEQUENCE [LARGE SCALE GENOMIC DNA]</scope>
    <source>
        <strain evidence="2 3">NIES-35</strain>
    </source>
</reference>
<dbReference type="InterPro" id="IPR036866">
    <property type="entry name" value="RibonucZ/Hydroxyglut_hydro"/>
</dbReference>
<feature type="region of interest" description="Disordered" evidence="1">
    <location>
        <begin position="1"/>
        <end position="26"/>
    </location>
</feature>
<comment type="caution">
    <text evidence="2">The sequence shown here is derived from an EMBL/GenBank/DDBJ whole genome shotgun (WGS) entry which is preliminary data.</text>
</comment>
<gene>
    <name evidence="2" type="ORF">Rsub_10593</name>
</gene>